<gene>
    <name evidence="1" type="ORF">FVE85_1176</name>
</gene>
<dbReference type="Gene3D" id="1.25.40.10">
    <property type="entry name" value="Tetratricopeptide repeat domain"/>
    <property type="match status" value="1"/>
</dbReference>
<sequence>MVGRHASSISTDFDNDESCLFEPLPKRDARRSLKRPPATQELNDALKDALEKQMGIVGVRRILAETHAVRFDRWTLDFLLRLARSAPDVDARQRFEFAISMIQKTRKQGVALDSFSLAQFLPIARARRSVNAVLALKNLIQTRGHALSDFVCMGLIRHFGICNRAELVEKAILEMTRLHDVPDAKIFASVLTDLLRNDNSSGAQKVWTMLHGEPLSSRVKPDADLLQCGLLVCSRLKNSLDRAHEARWIIAKYREHEIVPTSDAVNALAAILISAGEFEEARSVMYWTIDLCYTLHANRISQYVQECLRLSRGPELLPLADILTQTTRLGPDKRDRREALDQYLCALDTSASAALLDPKAPDRCAKRVEVFWGLSHPTRWKQ</sequence>
<proteinExistence type="predicted"/>
<dbReference type="Proteomes" id="UP000324585">
    <property type="component" value="Unassembled WGS sequence"/>
</dbReference>
<dbReference type="InterPro" id="IPR011990">
    <property type="entry name" value="TPR-like_helical_dom_sf"/>
</dbReference>
<reference evidence="2" key="1">
    <citation type="journal article" date="2019" name="Nat. Commun.">
        <title>Expansion of phycobilisome linker gene families in mesophilic red algae.</title>
        <authorList>
            <person name="Lee J."/>
            <person name="Kim D."/>
            <person name="Bhattacharya D."/>
            <person name="Yoon H.S."/>
        </authorList>
    </citation>
    <scope>NUCLEOTIDE SEQUENCE [LARGE SCALE GENOMIC DNA]</scope>
    <source>
        <strain evidence="2">CCMP 1328</strain>
    </source>
</reference>
<evidence type="ECO:0000313" key="2">
    <source>
        <dbReference type="Proteomes" id="UP000324585"/>
    </source>
</evidence>
<comment type="caution">
    <text evidence="1">The sequence shown here is derived from an EMBL/GenBank/DDBJ whole genome shotgun (WGS) entry which is preliminary data.</text>
</comment>
<dbReference type="EMBL" id="VRMN01000002">
    <property type="protein sequence ID" value="KAA8497447.1"/>
    <property type="molecule type" value="Genomic_DNA"/>
</dbReference>
<evidence type="ECO:0008006" key="3">
    <source>
        <dbReference type="Google" id="ProtNLM"/>
    </source>
</evidence>
<evidence type="ECO:0000313" key="1">
    <source>
        <dbReference type="EMBL" id="KAA8497447.1"/>
    </source>
</evidence>
<accession>A0A5J4Z4E1</accession>
<name>A0A5J4Z4E1_PORPP</name>
<protein>
    <recommendedName>
        <fullName evidence="3">Pentatricopeptide repeat-containing protein</fullName>
    </recommendedName>
</protein>
<organism evidence="1 2">
    <name type="scientific">Porphyridium purpureum</name>
    <name type="common">Red alga</name>
    <name type="synonym">Porphyridium cruentum</name>
    <dbReference type="NCBI Taxonomy" id="35688"/>
    <lineage>
        <taxon>Eukaryota</taxon>
        <taxon>Rhodophyta</taxon>
        <taxon>Bangiophyceae</taxon>
        <taxon>Porphyridiales</taxon>
        <taxon>Porphyridiaceae</taxon>
        <taxon>Porphyridium</taxon>
    </lineage>
</organism>
<keyword evidence="2" id="KW-1185">Reference proteome</keyword>
<dbReference type="AlphaFoldDB" id="A0A5J4Z4E1"/>